<dbReference type="SUPFAM" id="SSF52540">
    <property type="entry name" value="P-loop containing nucleoside triphosphate hydrolases"/>
    <property type="match status" value="1"/>
</dbReference>
<keyword evidence="2" id="KW-0342">GTP-binding</keyword>
<dbReference type="GO" id="GO:0048312">
    <property type="term" value="P:intracellular distribution of mitochondria"/>
    <property type="evidence" value="ECO:0007669"/>
    <property type="project" value="TreeGrafter"/>
</dbReference>
<dbReference type="InterPro" id="IPR030381">
    <property type="entry name" value="G_DYNAMIN_dom"/>
</dbReference>
<dbReference type="GO" id="GO:0008017">
    <property type="term" value="F:microtubule binding"/>
    <property type="evidence" value="ECO:0007669"/>
    <property type="project" value="TreeGrafter"/>
</dbReference>
<dbReference type="Proteomes" id="UP001271007">
    <property type="component" value="Unassembled WGS sequence"/>
</dbReference>
<comment type="caution">
    <text evidence="6">The sequence shown here is derived from an EMBL/GenBank/DDBJ whole genome shotgun (WGS) entry which is preliminary data.</text>
</comment>
<dbReference type="Gene3D" id="3.40.50.300">
    <property type="entry name" value="P-loop containing nucleotide triphosphate hydrolases"/>
    <property type="match status" value="1"/>
</dbReference>
<evidence type="ECO:0000256" key="3">
    <source>
        <dbReference type="SAM" id="MobiDB-lite"/>
    </source>
</evidence>
<dbReference type="Pfam" id="PF00350">
    <property type="entry name" value="Dynamin_N"/>
    <property type="match status" value="1"/>
</dbReference>
<dbReference type="InterPro" id="IPR022812">
    <property type="entry name" value="Dynamin"/>
</dbReference>
<dbReference type="PROSITE" id="PS51718">
    <property type="entry name" value="G_DYNAMIN_2"/>
    <property type="match status" value="1"/>
</dbReference>
<dbReference type="InterPro" id="IPR000375">
    <property type="entry name" value="Dynamin_stalk"/>
</dbReference>
<evidence type="ECO:0000259" key="5">
    <source>
        <dbReference type="PROSITE" id="PS51718"/>
    </source>
</evidence>
<dbReference type="PROSITE" id="PS51388">
    <property type="entry name" value="GED"/>
    <property type="match status" value="1"/>
</dbReference>
<feature type="compositionally biased region" description="Low complexity" evidence="3">
    <location>
        <begin position="769"/>
        <end position="786"/>
    </location>
</feature>
<name>A0AAJ0DIB5_9PEZI</name>
<dbReference type="InterPro" id="IPR001401">
    <property type="entry name" value="Dynamin_GTPase"/>
</dbReference>
<accession>A0AAJ0DIB5</accession>
<dbReference type="GO" id="GO:0006897">
    <property type="term" value="P:endocytosis"/>
    <property type="evidence" value="ECO:0007669"/>
    <property type="project" value="TreeGrafter"/>
</dbReference>
<dbReference type="GO" id="GO:0005739">
    <property type="term" value="C:mitochondrion"/>
    <property type="evidence" value="ECO:0007669"/>
    <property type="project" value="TreeGrafter"/>
</dbReference>
<dbReference type="InterPro" id="IPR045063">
    <property type="entry name" value="Dynamin_N"/>
</dbReference>
<dbReference type="EMBL" id="JAWDJX010000012">
    <property type="protein sequence ID" value="KAK3054430.1"/>
    <property type="molecule type" value="Genomic_DNA"/>
</dbReference>
<dbReference type="GO" id="GO:0016559">
    <property type="term" value="P:peroxisome fission"/>
    <property type="evidence" value="ECO:0007669"/>
    <property type="project" value="TreeGrafter"/>
</dbReference>
<evidence type="ECO:0000256" key="1">
    <source>
        <dbReference type="ARBA" id="ARBA00022741"/>
    </source>
</evidence>
<keyword evidence="1" id="KW-0547">Nucleotide-binding</keyword>
<proteinExistence type="predicted"/>
<dbReference type="SMART" id="SM00053">
    <property type="entry name" value="DYNc"/>
    <property type="match status" value="1"/>
</dbReference>
<protein>
    <submittedName>
        <fullName evidence="6">Uncharacterized protein</fullName>
    </submittedName>
</protein>
<reference evidence="6" key="1">
    <citation type="submission" date="2023-04" db="EMBL/GenBank/DDBJ databases">
        <title>Black Yeasts Isolated from many extreme environments.</title>
        <authorList>
            <person name="Coleine C."/>
            <person name="Stajich J.E."/>
            <person name="Selbmann L."/>
        </authorList>
    </citation>
    <scope>NUCLEOTIDE SEQUENCE</scope>
    <source>
        <strain evidence="6">CCFEE 5312</strain>
    </source>
</reference>
<dbReference type="PANTHER" id="PTHR11566:SF21">
    <property type="entry name" value="DYNAMIN RELATED PROTEIN 1, ISOFORM A"/>
    <property type="match status" value="1"/>
</dbReference>
<evidence type="ECO:0000313" key="6">
    <source>
        <dbReference type="EMBL" id="KAK3054430.1"/>
    </source>
</evidence>
<feature type="domain" description="Dynamin-type G" evidence="5">
    <location>
        <begin position="56"/>
        <end position="343"/>
    </location>
</feature>
<dbReference type="AlphaFoldDB" id="A0AAJ0DIB5"/>
<keyword evidence="7" id="KW-1185">Reference proteome</keyword>
<dbReference type="PANTHER" id="PTHR11566">
    <property type="entry name" value="DYNAMIN"/>
    <property type="match status" value="1"/>
</dbReference>
<dbReference type="GO" id="GO:0005525">
    <property type="term" value="F:GTP binding"/>
    <property type="evidence" value="ECO:0007669"/>
    <property type="project" value="InterPro"/>
</dbReference>
<dbReference type="GO" id="GO:0005874">
    <property type="term" value="C:microtubule"/>
    <property type="evidence" value="ECO:0007669"/>
    <property type="project" value="TreeGrafter"/>
</dbReference>
<evidence type="ECO:0000259" key="4">
    <source>
        <dbReference type="PROSITE" id="PS51388"/>
    </source>
</evidence>
<feature type="domain" description="GED" evidence="4">
    <location>
        <begin position="646"/>
        <end position="754"/>
    </location>
</feature>
<dbReference type="GO" id="GO:0016020">
    <property type="term" value="C:membrane"/>
    <property type="evidence" value="ECO:0007669"/>
    <property type="project" value="TreeGrafter"/>
</dbReference>
<dbReference type="PRINTS" id="PR00195">
    <property type="entry name" value="DYNAMIN"/>
</dbReference>
<dbReference type="GO" id="GO:0000266">
    <property type="term" value="P:mitochondrial fission"/>
    <property type="evidence" value="ECO:0007669"/>
    <property type="project" value="TreeGrafter"/>
</dbReference>
<gene>
    <name evidence="6" type="ORF">LTR09_004698</name>
</gene>
<feature type="region of interest" description="Disordered" evidence="3">
    <location>
        <begin position="1"/>
        <end position="21"/>
    </location>
</feature>
<evidence type="ECO:0000313" key="7">
    <source>
        <dbReference type="Proteomes" id="UP001271007"/>
    </source>
</evidence>
<dbReference type="GO" id="GO:0003924">
    <property type="term" value="F:GTPase activity"/>
    <property type="evidence" value="ECO:0007669"/>
    <property type="project" value="InterPro"/>
</dbReference>
<sequence>MPETAVEADPSASSTVGGLPGVDRQLPADLSQLVSRHQAGLLDAIDQLRLEQIDADINIPQIVVCGDQSSGKSSVLEAIAGVPFPIGAGLTTKFATEVILRQSRADSLKIDIVPAADRDEPTKNRIKAFQQPEGINEVKHFGLAIEAAAKHLQRLEPGCSFWKDRLRVELSGPRQPHLTLIDLPGIIHYESEGLERGGKEKIKEMVLEYMKKPRTTVLAVIGALNNVETQEVLGLIRSINGAKDRTLGIITKPDQLRQGSGEERSVLEMAQNRGHNVRLGWHVLRNLGHDEFSDNSLAHRDLVERKFFEESIFSQLNPHDRGIRELRKKLSDQLFSSITAELPTLIVEMTRKRDTCKSVIERLGPERCNLADQRKYLADVLHKIQRLIGAGIEGGDYAGNEFELFFDGKLGKGLGNEITLETDTFSSSLRKTGRQYHIYNEKEREARRPRNGLLDELPRASTPNFSAPYTTHDDLLARNVALDVYCGALANHIQRTRGTDLRCLPATRTVRAVFRQLSVPWESRAKQFIERCLMVTSTFLQLAVQHVAGDHTGKALISTYLYPQDRNSGLGVRRKLLSTKLEELLWPFRASHPMTWNPKFGRAVQSTSDPTSAATSASSDHFATRSWGAIARNAAPSVFTEQMIKAADVLDITEDYYEVSFATSSPHTPELTNTQVALNTFIDNVTALGVYKCLLANLTDLFPADRVAVMDDAEITNIAAEAIETQSQRNKAKRQEKALEDVIQICQASAAYGRVLSSNDAQIDSHQQTSASTRSNASSNPTTNRAPPGTGFSTWGTSGDAARAGAQSIFNERSNTSMFSGQNNVANSNFSSNLFSGAPATPGGQTGGLFGRTFQVGTGSAPFGAASNGLANEQDGRGPSRSVFGGVVDLGKSSNPVFLTPTHGTRNCTFSPQKEGGYASDSVVFQCLSLHRKDWSFEVSTPELNSLLFGWQAKC</sequence>
<organism evidence="6 7">
    <name type="scientific">Extremus antarcticus</name>
    <dbReference type="NCBI Taxonomy" id="702011"/>
    <lineage>
        <taxon>Eukaryota</taxon>
        <taxon>Fungi</taxon>
        <taxon>Dikarya</taxon>
        <taxon>Ascomycota</taxon>
        <taxon>Pezizomycotina</taxon>
        <taxon>Dothideomycetes</taxon>
        <taxon>Dothideomycetidae</taxon>
        <taxon>Mycosphaerellales</taxon>
        <taxon>Extremaceae</taxon>
        <taxon>Extremus</taxon>
    </lineage>
</organism>
<dbReference type="InterPro" id="IPR020850">
    <property type="entry name" value="GED_dom"/>
</dbReference>
<evidence type="ECO:0000256" key="2">
    <source>
        <dbReference type="ARBA" id="ARBA00023134"/>
    </source>
</evidence>
<feature type="region of interest" description="Disordered" evidence="3">
    <location>
        <begin position="762"/>
        <end position="800"/>
    </location>
</feature>
<dbReference type="CDD" id="cd08771">
    <property type="entry name" value="DLP_1"/>
    <property type="match status" value="1"/>
</dbReference>
<dbReference type="InterPro" id="IPR027417">
    <property type="entry name" value="P-loop_NTPase"/>
</dbReference>
<dbReference type="Pfam" id="PF01031">
    <property type="entry name" value="Dynamin_M"/>
    <property type="match status" value="1"/>
</dbReference>